<dbReference type="PANTHER" id="PTHR16305:SF28">
    <property type="entry name" value="GUANYLATE CYCLASE DOMAIN-CONTAINING PROTEIN"/>
    <property type="match status" value="1"/>
</dbReference>
<feature type="domain" description="Orc1-like AAA ATPase" evidence="3">
    <location>
        <begin position="6"/>
        <end position="132"/>
    </location>
</feature>
<evidence type="ECO:0000313" key="4">
    <source>
        <dbReference type="EMBL" id="GFG52721.1"/>
    </source>
</evidence>
<dbReference type="Gene3D" id="3.40.50.300">
    <property type="entry name" value="P-loop containing nucleotide triphosphate hydrolases"/>
    <property type="match status" value="1"/>
</dbReference>
<proteinExistence type="predicted"/>
<dbReference type="GO" id="GO:0004016">
    <property type="term" value="F:adenylate cyclase activity"/>
    <property type="evidence" value="ECO:0007669"/>
    <property type="project" value="TreeGrafter"/>
</dbReference>
<evidence type="ECO:0000259" key="3">
    <source>
        <dbReference type="Pfam" id="PF13191"/>
    </source>
</evidence>
<keyword evidence="1" id="KW-0547">Nucleotide-binding</keyword>
<sequence length="364" mass="39222">MHLAWPLVGRAQEMRVIEAAIADPALSGIVIGGMAGVGKSRIARDVLASAASKGYPTRWAVATSSARKLPAGAFAEWAESTAIDSLQLVRGIVRRLTAASPDAPTVIGVDDVALLDDLSTFVVHHIAQRRAAKLVLTVRSGEPIPAATQEIWRNGQFDRLDLQPLSQREITTLLMQTLGGPVDPDAVRRMWALTRGNVLYLRNIVEQEVADGRLADHHGHWRWVGDPVIPSGLLEMVESRLSTLPAPVSEVIDTLAVSEPLELASLTRITSAAAVEDAETRGLVTLNSVDGRVEVRVAHPLYGEVRKLRAPATRLRRLRGLVACDLADCDDGNDLRTVVRRAVLTLDSDLEPDPHLLVTAAGIG</sequence>
<dbReference type="EMBL" id="BLKS01000001">
    <property type="protein sequence ID" value="GFG52721.1"/>
    <property type="molecule type" value="Genomic_DNA"/>
</dbReference>
<dbReference type="SUPFAM" id="SSF52540">
    <property type="entry name" value="P-loop containing nucleoside triphosphate hydrolases"/>
    <property type="match status" value="1"/>
</dbReference>
<evidence type="ECO:0000256" key="1">
    <source>
        <dbReference type="ARBA" id="ARBA00022741"/>
    </source>
</evidence>
<dbReference type="Pfam" id="PF13191">
    <property type="entry name" value="AAA_16"/>
    <property type="match status" value="1"/>
</dbReference>
<accession>A0A2A7NG42</accession>
<protein>
    <recommendedName>
        <fullName evidence="3">Orc1-like AAA ATPase domain-containing protein</fullName>
    </recommendedName>
</protein>
<name>A0A2A7NG42_MYCAG</name>
<evidence type="ECO:0000313" key="5">
    <source>
        <dbReference type="EMBL" id="PEG42733.1"/>
    </source>
</evidence>
<dbReference type="AlphaFoldDB" id="A0A2A7NG42"/>
<gene>
    <name evidence="5" type="ORF">CQY20_01710</name>
    <name evidence="4" type="ORF">MAGR_41620</name>
</gene>
<reference evidence="4" key="3">
    <citation type="submission" date="2020-02" db="EMBL/GenBank/DDBJ databases">
        <authorList>
            <person name="Matsumoto Y."/>
            <person name="Motooka D."/>
            <person name="Nakamura S."/>
        </authorList>
    </citation>
    <scope>NUCLEOTIDE SEQUENCE</scope>
    <source>
        <strain evidence="4">JCM 6377</strain>
    </source>
</reference>
<keyword evidence="2" id="KW-0067">ATP-binding</keyword>
<evidence type="ECO:0000256" key="2">
    <source>
        <dbReference type="ARBA" id="ARBA00022840"/>
    </source>
</evidence>
<organism evidence="5 6">
    <name type="scientific">Mycolicibacterium agri</name>
    <name type="common">Mycobacterium agri</name>
    <dbReference type="NCBI Taxonomy" id="36811"/>
    <lineage>
        <taxon>Bacteria</taxon>
        <taxon>Bacillati</taxon>
        <taxon>Actinomycetota</taxon>
        <taxon>Actinomycetes</taxon>
        <taxon>Mycobacteriales</taxon>
        <taxon>Mycobacteriaceae</taxon>
        <taxon>Mycolicibacterium</taxon>
    </lineage>
</organism>
<dbReference type="GO" id="GO:0005524">
    <property type="term" value="F:ATP binding"/>
    <property type="evidence" value="ECO:0007669"/>
    <property type="project" value="UniProtKB-KW"/>
</dbReference>
<reference evidence="4 7" key="2">
    <citation type="journal article" date="2019" name="Emerg. Microbes Infect.">
        <title>Comprehensive subspecies identification of 175 nontuberculous mycobacteria species based on 7547 genomic profiles.</title>
        <authorList>
            <person name="Matsumoto Y."/>
            <person name="Kinjo T."/>
            <person name="Motooka D."/>
            <person name="Nabeya D."/>
            <person name="Jung N."/>
            <person name="Uechi K."/>
            <person name="Horii T."/>
            <person name="Iida T."/>
            <person name="Fujita J."/>
            <person name="Nakamura S."/>
        </authorList>
    </citation>
    <scope>NUCLEOTIDE SEQUENCE [LARGE SCALE GENOMIC DNA]</scope>
    <source>
        <strain evidence="4 7">JCM 6377</strain>
    </source>
</reference>
<dbReference type="InterPro" id="IPR041664">
    <property type="entry name" value="AAA_16"/>
</dbReference>
<dbReference type="EMBL" id="PDCP01000002">
    <property type="protein sequence ID" value="PEG42733.1"/>
    <property type="molecule type" value="Genomic_DNA"/>
</dbReference>
<dbReference type="InterPro" id="IPR027417">
    <property type="entry name" value="P-loop_NTPase"/>
</dbReference>
<keyword evidence="6" id="KW-1185">Reference proteome</keyword>
<dbReference type="PANTHER" id="PTHR16305">
    <property type="entry name" value="TESTICULAR SOLUBLE ADENYLYL CYCLASE"/>
    <property type="match status" value="1"/>
</dbReference>
<reference evidence="5 6" key="1">
    <citation type="submission" date="2017-10" db="EMBL/GenBank/DDBJ databases">
        <title>The new phylogeny of genus Mycobacterium.</title>
        <authorList>
            <person name="Tortoli E."/>
            <person name="Trovato A."/>
            <person name="Cirillo D.M."/>
        </authorList>
    </citation>
    <scope>NUCLEOTIDE SEQUENCE [LARGE SCALE GENOMIC DNA]</scope>
    <source>
        <strain evidence="5 6">CCUG37673</strain>
    </source>
</reference>
<dbReference type="Proteomes" id="UP000465302">
    <property type="component" value="Unassembled WGS sequence"/>
</dbReference>
<dbReference type="Proteomes" id="UP000220914">
    <property type="component" value="Unassembled WGS sequence"/>
</dbReference>
<evidence type="ECO:0000313" key="6">
    <source>
        <dbReference type="Proteomes" id="UP000220914"/>
    </source>
</evidence>
<evidence type="ECO:0000313" key="7">
    <source>
        <dbReference type="Proteomes" id="UP000465302"/>
    </source>
</evidence>
<dbReference type="GO" id="GO:0005737">
    <property type="term" value="C:cytoplasm"/>
    <property type="evidence" value="ECO:0007669"/>
    <property type="project" value="TreeGrafter"/>
</dbReference>
<dbReference type="RefSeq" id="WP_097937919.1">
    <property type="nucleotide sequence ID" value="NZ_BLKS01000001.1"/>
</dbReference>
<comment type="caution">
    <text evidence="5">The sequence shown here is derived from an EMBL/GenBank/DDBJ whole genome shotgun (WGS) entry which is preliminary data.</text>
</comment>
<dbReference type="OrthoDB" id="3197423at2"/>